<comment type="caution">
    <text evidence="2">The sequence shown here is derived from an EMBL/GenBank/DDBJ whole genome shotgun (WGS) entry which is preliminary data.</text>
</comment>
<proteinExistence type="predicted"/>
<dbReference type="EMBL" id="QJSX01000007">
    <property type="protein sequence ID" value="PYE53906.1"/>
    <property type="molecule type" value="Genomic_DNA"/>
</dbReference>
<feature type="transmembrane region" description="Helical" evidence="1">
    <location>
        <begin position="60"/>
        <end position="77"/>
    </location>
</feature>
<organism evidence="2 3">
    <name type="scientific">Deinococcus yavapaiensis KR-236</name>
    <dbReference type="NCBI Taxonomy" id="694435"/>
    <lineage>
        <taxon>Bacteria</taxon>
        <taxon>Thermotogati</taxon>
        <taxon>Deinococcota</taxon>
        <taxon>Deinococci</taxon>
        <taxon>Deinococcales</taxon>
        <taxon>Deinococcaceae</taxon>
        <taxon>Deinococcus</taxon>
    </lineage>
</organism>
<dbReference type="InterPro" id="IPR006626">
    <property type="entry name" value="PbH1"/>
</dbReference>
<gene>
    <name evidence="2" type="ORF">DES52_107164</name>
</gene>
<evidence type="ECO:0008006" key="4">
    <source>
        <dbReference type="Google" id="ProtNLM"/>
    </source>
</evidence>
<sequence length="918" mass="90159">MNVALRLGEHVRGHAGLRLVALLSSFDIGLTALLAYCGVSSIKGELHVLTRNTFRDLRRAVGLSLVTLALAACGPGVTTPPPPTFTGVTSSNDAGAGSLRDTIANAKDGDVLRFTSSGTVDLQTSVVVTKDVTIEVQEGANVTLRHTNGPVLDVREGAVVTLRGLTLDGGGSATPLQTPPYRLGGLIVNAGTLTIESGTTLTGGRANGGGAIYNKAGATLTLRGGTIKNNTASNLGSGSDLGDGDGGAIFNEGTFTMTGGEISGNESFATGAVINEGTFTLSGGVIENNRCTRPNDDTARGCGGGGVFNEGTFVMEGGTIRGNRSTQFGAGVANYGPNPPPSFTLRGGTIENNAIDPLPSTGTRAPRDPFGGGVASGGVLVMENGTVRGNSAAQGRGGGLAVEGASAEIRGGVIENNTAAAAGGIFFVDAEARAGVRTISGGTIRGNVVTGRPANGTLSLLTPNGAGIAIFQANVTMSGGTIENNTGAINGGGVRVFSPSTFTLSGGTIRGHTAERGAGVQSDGTFTMTGGRIENNTASVTGGGVANAGTFALQNGTITGNTVGAAQGNEGAGGVRTYAGTTFTMSGGTISNNTARRGGGVVGDGPFQTSTAAQVKITGGAITGNTATVNGGGVNAFNLDLTGGTISNNTARDAGGVDITGASQAQNIASFSFSGGTISGNTARFGGGVRLIDATATMSGTAVVSGNRTVAPSGETGAAGGFQVNNSTFTLAGGTIESNASDFGGGLDVFGAAPFTMTGGTIRGNTTTRNGAGISLGTTGVVRLSGGTIENNAASDVGGGFIAYASDGRTINITLSDTLAIKNNTSRFCGAGAHANAAQTGAVNITMTGGTISGNGSQETGGGMCFLTNARLALSGGSITGNTAATNGGGLFFGNGSRFNRTGGTVSGNTPNDVFPGP</sequence>
<dbReference type="InterPro" id="IPR011050">
    <property type="entry name" value="Pectin_lyase_fold/virulence"/>
</dbReference>
<evidence type="ECO:0000313" key="3">
    <source>
        <dbReference type="Proteomes" id="UP000248326"/>
    </source>
</evidence>
<dbReference type="Gene3D" id="2.160.20.20">
    <property type="match status" value="1"/>
</dbReference>
<dbReference type="InterPro" id="IPR012334">
    <property type="entry name" value="Pectin_lyas_fold"/>
</dbReference>
<protein>
    <recommendedName>
        <fullName evidence="4">Outer membrane repeat protein</fullName>
    </recommendedName>
</protein>
<keyword evidence="1" id="KW-0472">Membrane</keyword>
<dbReference type="SUPFAM" id="SSF51126">
    <property type="entry name" value="Pectin lyase-like"/>
    <property type="match status" value="3"/>
</dbReference>
<dbReference type="PANTHER" id="PTHR11319">
    <property type="entry name" value="G PROTEIN-COUPLED RECEPTOR-RELATED"/>
    <property type="match status" value="1"/>
</dbReference>
<keyword evidence="3" id="KW-1185">Reference proteome</keyword>
<dbReference type="InterPro" id="IPR012332">
    <property type="entry name" value="Autotransporter_pectin_lyase_C"/>
</dbReference>
<keyword evidence="1" id="KW-0812">Transmembrane</keyword>
<dbReference type="SMART" id="SM00710">
    <property type="entry name" value="PbH1"/>
    <property type="match status" value="22"/>
</dbReference>
<dbReference type="PANTHER" id="PTHR11319:SF35">
    <property type="entry name" value="OUTER MEMBRANE PROTEIN PMPC-RELATED"/>
    <property type="match status" value="1"/>
</dbReference>
<evidence type="ECO:0000313" key="2">
    <source>
        <dbReference type="EMBL" id="PYE53906.1"/>
    </source>
</evidence>
<feature type="transmembrane region" description="Helical" evidence="1">
    <location>
        <begin position="20"/>
        <end position="39"/>
    </location>
</feature>
<name>A0A318S7M6_9DEIO</name>
<reference evidence="2 3" key="1">
    <citation type="submission" date="2018-06" db="EMBL/GenBank/DDBJ databases">
        <title>Genomic Encyclopedia of Type Strains, Phase IV (KMG-IV): sequencing the most valuable type-strain genomes for metagenomic binning, comparative biology and taxonomic classification.</title>
        <authorList>
            <person name="Goeker M."/>
        </authorList>
    </citation>
    <scope>NUCLEOTIDE SEQUENCE [LARGE SCALE GENOMIC DNA]</scope>
    <source>
        <strain evidence="2 3">DSM 18048</strain>
    </source>
</reference>
<accession>A0A318S7M6</accession>
<keyword evidence="1" id="KW-1133">Transmembrane helix</keyword>
<dbReference type="Proteomes" id="UP000248326">
    <property type="component" value="Unassembled WGS sequence"/>
</dbReference>
<dbReference type="Gene3D" id="2.160.20.10">
    <property type="entry name" value="Single-stranded right-handed beta-helix, Pectin lyase-like"/>
    <property type="match status" value="1"/>
</dbReference>
<dbReference type="AlphaFoldDB" id="A0A318S7M6"/>
<evidence type="ECO:0000256" key="1">
    <source>
        <dbReference type="SAM" id="Phobius"/>
    </source>
</evidence>